<proteinExistence type="predicted"/>
<feature type="coiled-coil region" evidence="2">
    <location>
        <begin position="271"/>
        <end position="340"/>
    </location>
</feature>
<keyword evidence="6" id="KW-1185">Reference proteome</keyword>
<evidence type="ECO:0000313" key="6">
    <source>
        <dbReference type="Proteomes" id="UP000315496"/>
    </source>
</evidence>
<dbReference type="OrthoDB" id="10262929at2759"/>
<dbReference type="EMBL" id="VDLU01000001">
    <property type="protein sequence ID" value="TNJ30060.1"/>
    <property type="molecule type" value="Genomic_DNA"/>
</dbReference>
<dbReference type="PANTHER" id="PTHR32083:SF34">
    <property type="entry name" value="COILED-COIL DOMAIN-CONTAINING PROTEIN 146"/>
    <property type="match status" value="1"/>
</dbReference>
<sequence>MHSGENTQNLARIKSTLTELVDGGVLTRTKGDVYLSKYQKMLEVLTQSLQNEAIHLNHLQDLKAMVESTEQTIQSETRKQSAVQQQIIRLRTELSERESCIVTLQDDSTKLSTEETMLIEERGLLQHELMLRQKEYVESLRPRIATLEYECQISKGSLATMETIETNLNNELAQAKRQLEAIMSAANVIADEIKKTNGDQQRASALPEKYKRQATLVQQALSAAQADTQKRERKFAEVEALFESTQQKLHNVIAETTNTAAQTAKLRSTSLLSMTKEAEDVTKELKQVRGKVRILQEENADLVIREKTAQVAKHLDLSGLENAQKDAKSYQKRVQRMEGIIARVLEAYEPLEQKLNDASTELSFEQSRSKQLEIDLDASRKEYNRQLLLLANTMNTDEEFSGKVNTALAANRSFQQQINEVASENRELAMQIKVAQSAQQAETSRLAKLNSSLRQLVDELHIKDTQAERLGIELHTLETRMAEVSIVYERLKTQKNRLARLSQEAKLAINEVKEKIIVLSSESEILSNESQEKAALLTKQILETKDAQRKTSQIRQSLADQKHALNVVHRQVEDHITDIENLGGIIANSEKQLFQLKASYVEAVEQRNYAGVQLVERNDELCILYERLHTQEAVLRDAEAFMTARDEDLRVLNTMYTELCRERDIVRRDVEMNLPNLIQERTQLLQELSEAQADNEQLLLDLRAGARIVDNGKVEMLDLTKIYDPSNTPNEEDPDEVLFTSIIETLESGKELQPQADPTKSRTLKTPKQPLPKIGTSSAGQDSKLLRGTARTTKSAGTEKQETIRRRVLKTEKPLVATWNMVGGTEPVSHEKLRSKQRQIEDRMQTVREIALEKFIVGEELDKVIGQLREEIEAQQEAVPPETMAKLNSTRSQLRSVTRKLMAIVSELSMEQATSIKLKEVTEQLEDTVVQARERLSAGRAPTDEIEHEWLIAHQNELEYQHNRMLLEQELAAQVPGALPSTAKPRFDSYMSEESGLPRPYGARAPFAPPEPAPNVGRFIRNPAPTVIEI</sequence>
<organism evidence="5 6">
    <name type="scientific">Giardia muris</name>
    <dbReference type="NCBI Taxonomy" id="5742"/>
    <lineage>
        <taxon>Eukaryota</taxon>
        <taxon>Metamonada</taxon>
        <taxon>Diplomonadida</taxon>
        <taxon>Hexamitidae</taxon>
        <taxon>Giardiinae</taxon>
        <taxon>Giardia</taxon>
    </lineage>
</organism>
<evidence type="ECO:0000256" key="3">
    <source>
        <dbReference type="SAM" id="MobiDB-lite"/>
    </source>
</evidence>
<evidence type="ECO:0000313" key="5">
    <source>
        <dbReference type="EMBL" id="TNJ30060.1"/>
    </source>
</evidence>
<gene>
    <name evidence="5" type="ORF">GMRT_10385</name>
</gene>
<comment type="caution">
    <text evidence="5">The sequence shown here is derived from an EMBL/GenBank/DDBJ whole genome shotgun (WGS) entry which is preliminary data.</text>
</comment>
<feature type="coiled-coil region" evidence="2">
    <location>
        <begin position="674"/>
        <end position="701"/>
    </location>
</feature>
<name>A0A4Z1SWY6_GIAMU</name>
<feature type="coiled-coil region" evidence="2">
    <location>
        <begin position="158"/>
        <end position="185"/>
    </location>
</feature>
<dbReference type="GO" id="GO:0005856">
    <property type="term" value="C:cytoskeleton"/>
    <property type="evidence" value="ECO:0007669"/>
    <property type="project" value="TreeGrafter"/>
</dbReference>
<dbReference type="PANTHER" id="PTHR32083">
    <property type="entry name" value="CILIA AND FLAGELLA-ASSOCIATED PROTEIN 58-RELATED"/>
    <property type="match status" value="1"/>
</dbReference>
<feature type="region of interest" description="Disordered" evidence="3">
    <location>
        <begin position="748"/>
        <end position="802"/>
    </location>
</feature>
<evidence type="ECO:0000259" key="4">
    <source>
        <dbReference type="Pfam" id="PF21771"/>
    </source>
</evidence>
<feature type="domain" description="Cilia- and flagella-associated protein 58 central coiled coil" evidence="4">
    <location>
        <begin position="456"/>
        <end position="668"/>
    </location>
</feature>
<dbReference type="InterPro" id="IPR049270">
    <property type="entry name" value="CFAP58_CC"/>
</dbReference>
<accession>A0A4Z1SWY6</accession>
<dbReference type="VEuPathDB" id="GiardiaDB:GMRT_10385"/>
<dbReference type="Proteomes" id="UP000315496">
    <property type="component" value="Chromosome 1"/>
</dbReference>
<evidence type="ECO:0000256" key="1">
    <source>
        <dbReference type="ARBA" id="ARBA00023054"/>
    </source>
</evidence>
<dbReference type="Pfam" id="PF21771">
    <property type="entry name" value="CFAP58_CC"/>
    <property type="match status" value="1"/>
</dbReference>
<dbReference type="AlphaFoldDB" id="A0A4Z1SWY6"/>
<keyword evidence="1 2" id="KW-0175">Coiled coil</keyword>
<protein>
    <submittedName>
        <fullName evidence="5">Coiled-coil protein</fullName>
    </submittedName>
</protein>
<evidence type="ECO:0000256" key="2">
    <source>
        <dbReference type="SAM" id="Coils"/>
    </source>
</evidence>
<feature type="coiled-coil region" evidence="2">
    <location>
        <begin position="488"/>
        <end position="515"/>
    </location>
</feature>
<reference evidence="5 6" key="1">
    <citation type="submission" date="2019-05" db="EMBL/GenBank/DDBJ databases">
        <title>The compact genome of Giardia muris reveals important steps in the evolution of intestinal protozoan parasites.</title>
        <authorList>
            <person name="Xu F."/>
            <person name="Jimenez-Gonzalez A."/>
            <person name="Einarsson E."/>
            <person name="Astvaldsson A."/>
            <person name="Peirasmaki D."/>
            <person name="Eckmann L."/>
            <person name="Andersson J.O."/>
            <person name="Svard S.G."/>
            <person name="Jerlstrom-Hultqvist J."/>
        </authorList>
    </citation>
    <scope>NUCLEOTIDE SEQUENCE [LARGE SCALE GENOMIC DNA]</scope>
    <source>
        <strain evidence="5 6">Roberts-Thomson</strain>
    </source>
</reference>